<dbReference type="InterPro" id="IPR018980">
    <property type="entry name" value="FERM_PH-like_C"/>
</dbReference>
<dbReference type="SUPFAM" id="SSF47031">
    <property type="entry name" value="Second domain of FERM"/>
    <property type="match status" value="1"/>
</dbReference>
<dbReference type="Proteomes" id="UP000515154">
    <property type="component" value="Linkage group LG4"/>
</dbReference>
<evidence type="ECO:0000313" key="7">
    <source>
        <dbReference type="Proteomes" id="UP000515154"/>
    </source>
</evidence>
<dbReference type="PRINTS" id="PR00935">
    <property type="entry name" value="BAND41"/>
</dbReference>
<keyword evidence="1 3" id="KW-0479">Metal-binding</keyword>
<feature type="region of interest" description="Disordered" evidence="4">
    <location>
        <begin position="410"/>
        <end position="429"/>
    </location>
</feature>
<dbReference type="CDD" id="cd17104">
    <property type="entry name" value="FERM_F1_MYLIP"/>
    <property type="match status" value="1"/>
</dbReference>
<dbReference type="KEGG" id="osn:115210918"/>
<dbReference type="Pfam" id="PF09379">
    <property type="entry name" value="FERM_N"/>
    <property type="match status" value="1"/>
</dbReference>
<evidence type="ECO:0000256" key="1">
    <source>
        <dbReference type="ARBA" id="ARBA00022771"/>
    </source>
</evidence>
<evidence type="ECO:0000259" key="5">
    <source>
        <dbReference type="PROSITE" id="PS50057"/>
    </source>
</evidence>
<reference evidence="8" key="1">
    <citation type="submission" date="2025-08" db="UniProtKB">
        <authorList>
            <consortium name="RefSeq"/>
        </authorList>
    </citation>
    <scope>IDENTIFICATION</scope>
</reference>
<dbReference type="AlphaFoldDB" id="A0A6P7SB70"/>
<evidence type="ECO:0000256" key="3">
    <source>
        <dbReference type="PROSITE-ProRule" id="PRU00175"/>
    </source>
</evidence>
<dbReference type="InterPro" id="IPR001841">
    <property type="entry name" value="Znf_RING"/>
</dbReference>
<dbReference type="GO" id="GO:0004842">
    <property type="term" value="F:ubiquitin-protein transferase activity"/>
    <property type="evidence" value="ECO:0007669"/>
    <property type="project" value="TreeGrafter"/>
</dbReference>
<feature type="domain" description="RING-type" evidence="6">
    <location>
        <begin position="441"/>
        <end position="476"/>
    </location>
</feature>
<proteinExistence type="predicted"/>
<dbReference type="InterPro" id="IPR018979">
    <property type="entry name" value="FERM_N"/>
</dbReference>
<dbReference type="InterPro" id="IPR000299">
    <property type="entry name" value="FERM_domain"/>
</dbReference>
<dbReference type="InterPro" id="IPR029071">
    <property type="entry name" value="Ubiquitin-like_domsf"/>
</dbReference>
<dbReference type="SUPFAM" id="SSF54236">
    <property type="entry name" value="Ubiquitin-like"/>
    <property type="match status" value="1"/>
</dbReference>
<dbReference type="InterPro" id="IPR019748">
    <property type="entry name" value="FERM_central"/>
</dbReference>
<dbReference type="InterPro" id="IPR011993">
    <property type="entry name" value="PH-like_dom_sf"/>
</dbReference>
<dbReference type="InterPro" id="IPR014352">
    <property type="entry name" value="FERM/acyl-CoA-bd_prot_sf"/>
</dbReference>
<accession>A0A6P7SB70</accession>
<evidence type="ECO:0000259" key="6">
    <source>
        <dbReference type="PROSITE" id="PS50089"/>
    </source>
</evidence>
<dbReference type="Pfam" id="PF09380">
    <property type="entry name" value="FERM_C"/>
    <property type="match status" value="1"/>
</dbReference>
<evidence type="ECO:0000313" key="8">
    <source>
        <dbReference type="RefSeq" id="XP_029635562.1"/>
    </source>
</evidence>
<organism evidence="7 8">
    <name type="scientific">Octopus sinensis</name>
    <name type="common">East Asian common octopus</name>
    <dbReference type="NCBI Taxonomy" id="2607531"/>
    <lineage>
        <taxon>Eukaryota</taxon>
        <taxon>Metazoa</taxon>
        <taxon>Spiralia</taxon>
        <taxon>Lophotrochozoa</taxon>
        <taxon>Mollusca</taxon>
        <taxon>Cephalopoda</taxon>
        <taxon>Coleoidea</taxon>
        <taxon>Octopodiformes</taxon>
        <taxon>Octopoda</taxon>
        <taxon>Incirrata</taxon>
        <taxon>Octopodidae</taxon>
        <taxon>Octopus</taxon>
    </lineage>
</organism>
<dbReference type="SUPFAM" id="SSF50729">
    <property type="entry name" value="PH domain-like"/>
    <property type="match status" value="1"/>
</dbReference>
<dbReference type="Gene3D" id="3.10.20.90">
    <property type="entry name" value="Phosphatidylinositol 3-kinase Catalytic Subunit, Chain A, domain 1"/>
    <property type="match status" value="1"/>
</dbReference>
<dbReference type="SUPFAM" id="SSF57850">
    <property type="entry name" value="RING/U-box"/>
    <property type="match status" value="1"/>
</dbReference>
<dbReference type="GO" id="GO:0006511">
    <property type="term" value="P:ubiquitin-dependent protein catabolic process"/>
    <property type="evidence" value="ECO:0007669"/>
    <property type="project" value="TreeGrafter"/>
</dbReference>
<evidence type="ECO:0000256" key="4">
    <source>
        <dbReference type="SAM" id="MobiDB-lite"/>
    </source>
</evidence>
<dbReference type="CDD" id="cd14473">
    <property type="entry name" value="FERM_B-lobe"/>
    <property type="match status" value="1"/>
</dbReference>
<dbReference type="Gene3D" id="3.30.40.10">
    <property type="entry name" value="Zinc/RING finger domain, C3HC4 (zinc finger)"/>
    <property type="match status" value="1"/>
</dbReference>
<dbReference type="SMART" id="SM01196">
    <property type="entry name" value="FERM_C"/>
    <property type="match status" value="1"/>
</dbReference>
<dbReference type="Gene3D" id="2.30.29.30">
    <property type="entry name" value="Pleckstrin-homology domain (PH domain)/Phosphotyrosine-binding domain (PTB)"/>
    <property type="match status" value="1"/>
</dbReference>
<sequence>MTMSLRVLVTPINSVPGTHGNKESVTRLKMASTMENWKIFRMILKRNFDTFLSLLKSSKKEMRIRCLVSDASDVIYEVLLHQKAKGQNCLDQVCQQLGILEVDYFGLQYEGNKGEQLWLNMRNRLNQQLNRQPPYRLLLKVKFFVPPHSLLQNTTRHQFSLQVIKDLMSQKLQVSDKTTCINICALLAQLSKLDQNPVTEFTESIYTTLVEKIGGGLALASEVAEQHTSISTLNPIQAEYKLLQEVAELPNYGISFHEAKNCSGENVHIGVGPEGITIFDENLIQVETVDFHMMQKATLADRLVFVQLINQATEEDSRTVGFKLVSEKAAKALYRCMTETHSFYRCDTVRSIVATQYCRDLKGTFVSLFNENTSLGKTYIFDIKRTSQEVHDHVRRKLYKMSNDIETETNSTATNMSNDPEETEVSSLRNTVQTVKDSLTCRICMNANISTVLCPCGHLVCCRACAPHIKECPLCREKIIRIQKIYLPFESFTANNSDEDS</sequence>
<evidence type="ECO:0000256" key="2">
    <source>
        <dbReference type="ARBA" id="ARBA00022833"/>
    </source>
</evidence>
<gene>
    <name evidence="8" type="primary">LOC115210918</name>
</gene>
<feature type="domain" description="FERM" evidence="5">
    <location>
        <begin position="62"/>
        <end position="348"/>
    </location>
</feature>
<keyword evidence="1 3" id="KW-0863">Zinc-finger</keyword>
<dbReference type="PROSITE" id="PS50089">
    <property type="entry name" value="ZF_RING_2"/>
    <property type="match status" value="1"/>
</dbReference>
<dbReference type="InterPro" id="IPR035963">
    <property type="entry name" value="FERM_2"/>
</dbReference>
<dbReference type="PROSITE" id="PS50057">
    <property type="entry name" value="FERM_3"/>
    <property type="match status" value="1"/>
</dbReference>
<dbReference type="PANTHER" id="PTHR23280">
    <property type="entry name" value="4.1 G PROTEIN"/>
    <property type="match status" value="1"/>
</dbReference>
<keyword evidence="2" id="KW-0862">Zinc</keyword>
<dbReference type="Pfam" id="PF00373">
    <property type="entry name" value="FERM_M"/>
    <property type="match status" value="1"/>
</dbReference>
<keyword evidence="7" id="KW-1185">Reference proteome</keyword>
<dbReference type="GO" id="GO:0008270">
    <property type="term" value="F:zinc ion binding"/>
    <property type="evidence" value="ECO:0007669"/>
    <property type="project" value="UniProtKB-KW"/>
</dbReference>
<dbReference type="PANTHER" id="PTHR23280:SF13">
    <property type="entry name" value="E3 UBIQUITIN-PROTEIN LIGASE MYLIP"/>
    <property type="match status" value="1"/>
</dbReference>
<dbReference type="InterPro" id="IPR019749">
    <property type="entry name" value="Band_41_domain"/>
</dbReference>
<dbReference type="Pfam" id="PF13920">
    <property type="entry name" value="zf-C3HC4_3"/>
    <property type="match status" value="1"/>
</dbReference>
<protein>
    <submittedName>
        <fullName evidence="8">E3 ubiquitin-protein ligase MYLIP</fullName>
    </submittedName>
</protein>
<dbReference type="RefSeq" id="XP_029635562.1">
    <property type="nucleotide sequence ID" value="XM_029779702.2"/>
</dbReference>
<dbReference type="Gene3D" id="1.20.80.10">
    <property type="match status" value="1"/>
</dbReference>
<dbReference type="InterPro" id="IPR013083">
    <property type="entry name" value="Znf_RING/FYVE/PHD"/>
</dbReference>
<dbReference type="SMART" id="SM00295">
    <property type="entry name" value="B41"/>
    <property type="match status" value="1"/>
</dbReference>
<name>A0A6P7SB70_9MOLL</name>